<evidence type="ECO:0000313" key="7">
    <source>
        <dbReference type="Proteomes" id="UP000019132"/>
    </source>
</evidence>
<dbReference type="SUPFAM" id="SSF49562">
    <property type="entry name" value="C2 domain (Calcium/lipid-binding domain, CaLB)"/>
    <property type="match status" value="1"/>
</dbReference>
<dbReference type="Gene3D" id="2.60.40.150">
    <property type="entry name" value="C2 domain"/>
    <property type="match status" value="1"/>
</dbReference>
<dbReference type="InterPro" id="IPR002110">
    <property type="entry name" value="Ankyrin_rpt"/>
</dbReference>
<feature type="repeat" description="ANK" evidence="3">
    <location>
        <begin position="280"/>
        <end position="312"/>
    </location>
</feature>
<reference evidence="7" key="1">
    <citation type="journal article" date="2010" name="Genome Biol.">
        <title>Genome sequence of the necrotrophic plant pathogen Pythium ultimum reveals original pathogenicity mechanisms and effector repertoire.</title>
        <authorList>
            <person name="Levesque C.A."/>
            <person name="Brouwer H."/>
            <person name="Cano L."/>
            <person name="Hamilton J.P."/>
            <person name="Holt C."/>
            <person name="Huitema E."/>
            <person name="Raffaele S."/>
            <person name="Robideau G.P."/>
            <person name="Thines M."/>
            <person name="Win J."/>
            <person name="Zerillo M.M."/>
            <person name="Beakes G.W."/>
            <person name="Boore J.L."/>
            <person name="Busam D."/>
            <person name="Dumas B."/>
            <person name="Ferriera S."/>
            <person name="Fuerstenberg S.I."/>
            <person name="Gachon C.M."/>
            <person name="Gaulin E."/>
            <person name="Govers F."/>
            <person name="Grenville-Briggs L."/>
            <person name="Horner N."/>
            <person name="Hostetler J."/>
            <person name="Jiang R.H."/>
            <person name="Johnson J."/>
            <person name="Krajaejun T."/>
            <person name="Lin H."/>
            <person name="Meijer H.J."/>
            <person name="Moore B."/>
            <person name="Morris P."/>
            <person name="Phuntmart V."/>
            <person name="Puiu D."/>
            <person name="Shetty J."/>
            <person name="Stajich J.E."/>
            <person name="Tripathy S."/>
            <person name="Wawra S."/>
            <person name="van West P."/>
            <person name="Whitty B.R."/>
            <person name="Coutinho P.M."/>
            <person name="Henrissat B."/>
            <person name="Martin F."/>
            <person name="Thomas P.D."/>
            <person name="Tyler B.M."/>
            <person name="De Vries R.P."/>
            <person name="Kamoun S."/>
            <person name="Yandell M."/>
            <person name="Tisserat N."/>
            <person name="Buell C.R."/>
        </authorList>
    </citation>
    <scope>NUCLEOTIDE SEQUENCE</scope>
    <source>
        <strain evidence="7">DAOM:BR144</strain>
    </source>
</reference>
<dbReference type="InterPro" id="IPR001202">
    <property type="entry name" value="WW_dom"/>
</dbReference>
<keyword evidence="1" id="KW-0677">Repeat</keyword>
<evidence type="ECO:0000256" key="2">
    <source>
        <dbReference type="ARBA" id="ARBA00023043"/>
    </source>
</evidence>
<dbReference type="PROSITE" id="PS50088">
    <property type="entry name" value="ANK_REPEAT"/>
    <property type="match status" value="2"/>
</dbReference>
<accession>K3WPL8</accession>
<dbReference type="Pfam" id="PF12796">
    <property type="entry name" value="Ank_2"/>
    <property type="match status" value="1"/>
</dbReference>
<dbReference type="PANTHER" id="PTHR24173:SF74">
    <property type="entry name" value="ANKYRIN REPEAT DOMAIN-CONTAINING PROTEIN 16"/>
    <property type="match status" value="1"/>
</dbReference>
<dbReference type="InterPro" id="IPR000008">
    <property type="entry name" value="C2_dom"/>
</dbReference>
<dbReference type="CDD" id="cd00201">
    <property type="entry name" value="WW"/>
    <property type="match status" value="1"/>
</dbReference>
<evidence type="ECO:0000259" key="5">
    <source>
        <dbReference type="PROSITE" id="PS50004"/>
    </source>
</evidence>
<dbReference type="OMA" id="FKSEMRI"/>
<dbReference type="CDD" id="cd00030">
    <property type="entry name" value="C2"/>
    <property type="match status" value="1"/>
</dbReference>
<evidence type="ECO:0000313" key="6">
    <source>
        <dbReference type="EnsemblProtists" id="PYU1_T006910"/>
    </source>
</evidence>
<dbReference type="PROSITE" id="PS50297">
    <property type="entry name" value="ANK_REP_REGION"/>
    <property type="match status" value="2"/>
</dbReference>
<feature type="domain" description="C2" evidence="5">
    <location>
        <begin position="534"/>
        <end position="659"/>
    </location>
</feature>
<dbReference type="SUPFAM" id="SSF48403">
    <property type="entry name" value="Ankyrin repeat"/>
    <property type="match status" value="1"/>
</dbReference>
<dbReference type="EMBL" id="GL376560">
    <property type="status" value="NOT_ANNOTATED_CDS"/>
    <property type="molecule type" value="Genomic_DNA"/>
</dbReference>
<dbReference type="InterPro" id="IPR035892">
    <property type="entry name" value="C2_domain_sf"/>
</dbReference>
<dbReference type="Pfam" id="PF00168">
    <property type="entry name" value="C2"/>
    <property type="match status" value="1"/>
</dbReference>
<dbReference type="PANTHER" id="PTHR24173">
    <property type="entry name" value="ANKYRIN REPEAT CONTAINING"/>
    <property type="match status" value="1"/>
</dbReference>
<dbReference type="Gene3D" id="1.25.40.20">
    <property type="entry name" value="Ankyrin repeat-containing domain"/>
    <property type="match status" value="1"/>
</dbReference>
<reference evidence="6" key="3">
    <citation type="submission" date="2015-02" db="UniProtKB">
        <authorList>
            <consortium name="EnsemblProtists"/>
        </authorList>
    </citation>
    <scope>IDENTIFICATION</scope>
    <source>
        <strain evidence="6">DAOM BR144</strain>
    </source>
</reference>
<dbReference type="PROSITE" id="PS50004">
    <property type="entry name" value="C2"/>
    <property type="match status" value="1"/>
</dbReference>
<sequence>MGDDDEERDDGRSLPLPALSELDQARVIRIQKLIRGRLARKRGEAVAGEFYRKCWDAFSGFAYYYNVRTGASMWRKPLLLGSTDTEWVESSFAGGAADCTADLAVAATDDAPRRENGSNQPFAVLTFAPTPPSAASMAQWKKHFEDGVMFQQQCAKDKQELMKRHRKKIARAMQHWDHKLLKEKERRRAMRADQLKADNQQMLNDLYNGKLKQNVETIREAAMRGHVDRVRELLEIGFSANAESAMGLTPLCAACQNGQYEAVKLLLANGADVNHAHVKTGRTALMEAGARANASIVKELLRYGAQLYVRDTHGETVFDEMKDSGIQKIVIMACESWTAANASLFPTEFRMATLAFAYIAKRQYESFLRKKDSTRREVLSMKQSLQRLLAEAKMRHDEDKRVCHAQITILRKLESLEAADARYDGERSRILKSIEDTLDMLCSSRQPRYLTESVVLKILGYCGRHWFEMDPQSKKRNKSKRKKIHKKGRQLPIEPTKLRDPPDKFPGDLVVEWDTFHAKLKTHCTLLRSTETQERADVESGVSRDSNGVSQATLDICIVKAENLPLRDMRTGEPMDPFVRVSLRSASSKDLGGTLVCETSMRLADRHPEWDFSHQMAGVPSIHEAILIQVIDNKRQEVAGEASIPLRSLLDQKEHDEWHVLPPTLRQQLVEKQPRQRPARIHLKVKFIHTKVRETLGSTVPEHVVRKLTTDP</sequence>
<feature type="compositionally biased region" description="Basic residues" evidence="4">
    <location>
        <begin position="474"/>
        <end position="489"/>
    </location>
</feature>
<dbReference type="SMART" id="SM00239">
    <property type="entry name" value="C2"/>
    <property type="match status" value="1"/>
</dbReference>
<dbReference type="AlphaFoldDB" id="K3WPL8"/>
<dbReference type="SUPFAM" id="SSF51045">
    <property type="entry name" value="WW domain"/>
    <property type="match status" value="1"/>
</dbReference>
<dbReference type="HOGENOM" id="CLU_374086_0_0_1"/>
<dbReference type="PROSITE" id="PS50096">
    <property type="entry name" value="IQ"/>
    <property type="match status" value="1"/>
</dbReference>
<dbReference type="eggNOG" id="ENOG502QWPF">
    <property type="taxonomic scope" value="Eukaryota"/>
</dbReference>
<protein>
    <recommendedName>
        <fullName evidence="5">C2 domain-containing protein</fullName>
    </recommendedName>
</protein>
<reference evidence="7" key="2">
    <citation type="submission" date="2010-04" db="EMBL/GenBank/DDBJ databases">
        <authorList>
            <person name="Buell R."/>
            <person name="Hamilton J."/>
            <person name="Hostetler J."/>
        </authorList>
    </citation>
    <scope>NUCLEOTIDE SEQUENCE [LARGE SCALE GENOMIC DNA]</scope>
    <source>
        <strain evidence="7">DAOM:BR144</strain>
    </source>
</reference>
<organism evidence="6 7">
    <name type="scientific">Globisporangium ultimum (strain ATCC 200006 / CBS 805.95 / DAOM BR144)</name>
    <name type="common">Pythium ultimum</name>
    <dbReference type="NCBI Taxonomy" id="431595"/>
    <lineage>
        <taxon>Eukaryota</taxon>
        <taxon>Sar</taxon>
        <taxon>Stramenopiles</taxon>
        <taxon>Oomycota</taxon>
        <taxon>Peronosporomycetes</taxon>
        <taxon>Pythiales</taxon>
        <taxon>Pythiaceae</taxon>
        <taxon>Globisporangium</taxon>
    </lineage>
</organism>
<feature type="repeat" description="ANK" evidence="3">
    <location>
        <begin position="246"/>
        <end position="278"/>
    </location>
</feature>
<proteinExistence type="predicted"/>
<evidence type="ECO:0000256" key="4">
    <source>
        <dbReference type="SAM" id="MobiDB-lite"/>
    </source>
</evidence>
<evidence type="ECO:0000256" key="1">
    <source>
        <dbReference type="ARBA" id="ARBA00022737"/>
    </source>
</evidence>
<dbReference type="STRING" id="431595.K3WPL8"/>
<keyword evidence="2 3" id="KW-0040">ANK repeat</keyword>
<dbReference type="SMART" id="SM00248">
    <property type="entry name" value="ANK"/>
    <property type="match status" value="3"/>
</dbReference>
<dbReference type="InterPro" id="IPR036020">
    <property type="entry name" value="WW_dom_sf"/>
</dbReference>
<dbReference type="VEuPathDB" id="FungiDB:PYU1_G006895"/>
<dbReference type="InterPro" id="IPR036770">
    <property type="entry name" value="Ankyrin_rpt-contain_sf"/>
</dbReference>
<dbReference type="EnsemblProtists" id="PYU1_T006910">
    <property type="protein sequence ID" value="PYU1_T006910"/>
    <property type="gene ID" value="PYU1_G006895"/>
</dbReference>
<dbReference type="Proteomes" id="UP000019132">
    <property type="component" value="Unassembled WGS sequence"/>
</dbReference>
<dbReference type="Gene3D" id="2.20.70.10">
    <property type="match status" value="1"/>
</dbReference>
<evidence type="ECO:0000256" key="3">
    <source>
        <dbReference type="PROSITE-ProRule" id="PRU00023"/>
    </source>
</evidence>
<dbReference type="InParanoid" id="K3WPL8"/>
<name>K3WPL8_GLOUD</name>
<feature type="region of interest" description="Disordered" evidence="4">
    <location>
        <begin position="472"/>
        <end position="501"/>
    </location>
</feature>
<keyword evidence="7" id="KW-1185">Reference proteome</keyword>